<comment type="caution">
    <text evidence="1">The sequence shown here is derived from an EMBL/GenBank/DDBJ whole genome shotgun (WGS) entry which is preliminary data.</text>
</comment>
<reference evidence="1" key="1">
    <citation type="submission" date="2019-09" db="EMBL/GenBank/DDBJ databases">
        <title>Draft genome information of white flower Hibiscus syriacus.</title>
        <authorList>
            <person name="Kim Y.-M."/>
        </authorList>
    </citation>
    <scope>NUCLEOTIDE SEQUENCE [LARGE SCALE GENOMIC DNA]</scope>
    <source>
        <strain evidence="1">YM2019G1</strain>
    </source>
</reference>
<dbReference type="Proteomes" id="UP000436088">
    <property type="component" value="Unassembled WGS sequence"/>
</dbReference>
<proteinExistence type="predicted"/>
<gene>
    <name evidence="1" type="ORF">F3Y22_tig00116978pilonHSYRG00013</name>
</gene>
<dbReference type="AlphaFoldDB" id="A0A6A2XN60"/>
<evidence type="ECO:0000313" key="1">
    <source>
        <dbReference type="EMBL" id="KAE8657857.1"/>
    </source>
</evidence>
<organism evidence="1 2">
    <name type="scientific">Hibiscus syriacus</name>
    <name type="common">Rose of Sharon</name>
    <dbReference type="NCBI Taxonomy" id="106335"/>
    <lineage>
        <taxon>Eukaryota</taxon>
        <taxon>Viridiplantae</taxon>
        <taxon>Streptophyta</taxon>
        <taxon>Embryophyta</taxon>
        <taxon>Tracheophyta</taxon>
        <taxon>Spermatophyta</taxon>
        <taxon>Magnoliopsida</taxon>
        <taxon>eudicotyledons</taxon>
        <taxon>Gunneridae</taxon>
        <taxon>Pentapetalae</taxon>
        <taxon>rosids</taxon>
        <taxon>malvids</taxon>
        <taxon>Malvales</taxon>
        <taxon>Malvaceae</taxon>
        <taxon>Malvoideae</taxon>
        <taxon>Hibiscus</taxon>
    </lineage>
</organism>
<keyword evidence="2" id="KW-1185">Reference proteome</keyword>
<sequence length="104" mass="11285">MPLSSRIFPILPISKSNLDMRKCSGVQTTECHGNASGKELLGSSQKLEPFAWDDEVNISPHGAVKTIAFPSNNASRCSGKPPYFPVVATTTVHDQLRFHASNLC</sequence>
<evidence type="ECO:0000313" key="2">
    <source>
        <dbReference type="Proteomes" id="UP000436088"/>
    </source>
</evidence>
<name>A0A6A2XN60_HIBSY</name>
<protein>
    <submittedName>
        <fullName evidence="1">Uncharacterized protein</fullName>
    </submittedName>
</protein>
<dbReference type="EMBL" id="VEPZ02001750">
    <property type="protein sequence ID" value="KAE8657857.1"/>
    <property type="molecule type" value="Genomic_DNA"/>
</dbReference>
<accession>A0A6A2XN60</accession>